<evidence type="ECO:0000259" key="1">
    <source>
        <dbReference type="Pfam" id="PF21805"/>
    </source>
</evidence>
<dbReference type="Pfam" id="PF21805">
    <property type="entry name" value="Imm5_like"/>
    <property type="match status" value="1"/>
</dbReference>
<proteinExistence type="predicted"/>
<dbReference type="KEGG" id="wei:EQG49_08245"/>
<dbReference type="AlphaFoldDB" id="A0A4P6YUN3"/>
<sequence length="147" mass="15975">MGTVQDNFEIRAVLAEQLKKVNHKIVHQWSLRLVDHVNSVYTREIPGDTRLTDLLAQPKSADASVAALAIARSLEDKPAAQAVAQATGFALNPADSHENALTAADYAAKAIGLADPAKVMQERAWQLAQLAKLIAKQREKALKAHKH</sequence>
<accession>A0A4P6YUN3</accession>
<evidence type="ECO:0000313" key="3">
    <source>
        <dbReference type="Proteomes" id="UP000292886"/>
    </source>
</evidence>
<dbReference type="EMBL" id="CP037940">
    <property type="protein sequence ID" value="QBO36460.1"/>
    <property type="molecule type" value="Genomic_DNA"/>
</dbReference>
<evidence type="ECO:0000313" key="2">
    <source>
        <dbReference type="EMBL" id="QBO36460.1"/>
    </source>
</evidence>
<dbReference type="InterPro" id="IPR048667">
    <property type="entry name" value="Imm5-like"/>
</dbReference>
<dbReference type="Proteomes" id="UP000292886">
    <property type="component" value="Chromosome"/>
</dbReference>
<gene>
    <name evidence="2" type="ORF">EQG49_08245</name>
</gene>
<name>A0A4P6YUN3_9LACO</name>
<organism evidence="2 3">
    <name type="scientific">Periweissella cryptocerci</name>
    <dbReference type="NCBI Taxonomy" id="2506420"/>
    <lineage>
        <taxon>Bacteria</taxon>
        <taxon>Bacillati</taxon>
        <taxon>Bacillota</taxon>
        <taxon>Bacilli</taxon>
        <taxon>Lactobacillales</taxon>
        <taxon>Lactobacillaceae</taxon>
        <taxon>Periweissella</taxon>
    </lineage>
</organism>
<reference evidence="3" key="1">
    <citation type="submission" date="2019-03" db="EMBL/GenBank/DDBJ databases">
        <title>Weissella sp. 26KH-42 Genome sequencing.</title>
        <authorList>
            <person name="Heo J."/>
            <person name="Kim S.-J."/>
            <person name="Kim J.-S."/>
            <person name="Hong S.-B."/>
            <person name="Kwon S.-W."/>
        </authorList>
    </citation>
    <scope>NUCLEOTIDE SEQUENCE [LARGE SCALE GENOMIC DNA]</scope>
    <source>
        <strain evidence="3">26KH-42</strain>
    </source>
</reference>
<keyword evidence="3" id="KW-1185">Reference proteome</keyword>
<protein>
    <recommendedName>
        <fullName evidence="1">Imm-5-like domain-containing protein</fullName>
    </recommendedName>
</protein>
<feature type="domain" description="Imm-5-like" evidence="1">
    <location>
        <begin position="17"/>
        <end position="132"/>
    </location>
</feature>